<dbReference type="EMBL" id="JACGWN010000012">
    <property type="protein sequence ID" value="KAL0416233.1"/>
    <property type="molecule type" value="Genomic_DNA"/>
</dbReference>
<gene>
    <name evidence="1" type="ORF">Slati_3455200</name>
</gene>
<dbReference type="AlphaFoldDB" id="A0AAW2UGE3"/>
<accession>A0AAW2UGE3</accession>
<reference evidence="1" key="1">
    <citation type="submission" date="2020-06" db="EMBL/GenBank/DDBJ databases">
        <authorList>
            <person name="Li T."/>
            <person name="Hu X."/>
            <person name="Zhang T."/>
            <person name="Song X."/>
            <person name="Zhang H."/>
            <person name="Dai N."/>
            <person name="Sheng W."/>
            <person name="Hou X."/>
            <person name="Wei L."/>
        </authorList>
    </citation>
    <scope>NUCLEOTIDE SEQUENCE</scope>
    <source>
        <strain evidence="1">KEN1</strain>
        <tissue evidence="1">Leaf</tissue>
    </source>
</reference>
<reference evidence="1" key="2">
    <citation type="journal article" date="2024" name="Plant">
        <title>Genomic evolution and insights into agronomic trait innovations of Sesamum species.</title>
        <authorList>
            <person name="Miao H."/>
            <person name="Wang L."/>
            <person name="Qu L."/>
            <person name="Liu H."/>
            <person name="Sun Y."/>
            <person name="Le M."/>
            <person name="Wang Q."/>
            <person name="Wei S."/>
            <person name="Zheng Y."/>
            <person name="Lin W."/>
            <person name="Duan Y."/>
            <person name="Cao H."/>
            <person name="Xiong S."/>
            <person name="Wang X."/>
            <person name="Wei L."/>
            <person name="Li C."/>
            <person name="Ma Q."/>
            <person name="Ju M."/>
            <person name="Zhao R."/>
            <person name="Li G."/>
            <person name="Mu C."/>
            <person name="Tian Q."/>
            <person name="Mei H."/>
            <person name="Zhang T."/>
            <person name="Gao T."/>
            <person name="Zhang H."/>
        </authorList>
    </citation>
    <scope>NUCLEOTIDE SEQUENCE</scope>
    <source>
        <strain evidence="1">KEN1</strain>
    </source>
</reference>
<comment type="caution">
    <text evidence="1">The sequence shown here is derived from an EMBL/GenBank/DDBJ whole genome shotgun (WGS) entry which is preliminary data.</text>
</comment>
<protein>
    <submittedName>
        <fullName evidence="1">Uncharacterized protein</fullName>
    </submittedName>
</protein>
<name>A0AAW2UGE3_9LAMI</name>
<organism evidence="1">
    <name type="scientific">Sesamum latifolium</name>
    <dbReference type="NCBI Taxonomy" id="2727402"/>
    <lineage>
        <taxon>Eukaryota</taxon>
        <taxon>Viridiplantae</taxon>
        <taxon>Streptophyta</taxon>
        <taxon>Embryophyta</taxon>
        <taxon>Tracheophyta</taxon>
        <taxon>Spermatophyta</taxon>
        <taxon>Magnoliopsida</taxon>
        <taxon>eudicotyledons</taxon>
        <taxon>Gunneridae</taxon>
        <taxon>Pentapetalae</taxon>
        <taxon>asterids</taxon>
        <taxon>lamiids</taxon>
        <taxon>Lamiales</taxon>
        <taxon>Pedaliaceae</taxon>
        <taxon>Sesamum</taxon>
    </lineage>
</organism>
<evidence type="ECO:0000313" key="1">
    <source>
        <dbReference type="EMBL" id="KAL0416233.1"/>
    </source>
</evidence>
<sequence>MGSSESSSCRVHPVDLAFVRLDPLDEALVVPVLCPNLFDLAFDLDHYDLFLKRGSPGTPRVGVAALLLPLSWLA</sequence>
<proteinExistence type="predicted"/>